<feature type="binding site" evidence="1">
    <location>
        <position position="16"/>
    </location>
    <ligand>
        <name>Mg(2+)</name>
        <dbReference type="ChEBI" id="CHEBI:18420"/>
    </ligand>
</feature>
<keyword evidence="1" id="KW-0479">Metal-binding</keyword>
<dbReference type="SUPFAM" id="SSF52540">
    <property type="entry name" value="P-loop containing nucleoside triphosphate hydrolases"/>
    <property type="match status" value="1"/>
</dbReference>
<dbReference type="EMBL" id="BAAAVA010000081">
    <property type="protein sequence ID" value="GAA2943963.1"/>
    <property type="molecule type" value="Genomic_DNA"/>
</dbReference>
<feature type="binding site" evidence="1">
    <location>
        <position position="109"/>
    </location>
    <ligand>
        <name>Mg(2+)</name>
        <dbReference type="ChEBI" id="CHEBI:18420"/>
    </ligand>
</feature>
<keyword evidence="1" id="KW-0093">Biotin biosynthesis</keyword>
<comment type="caution">
    <text evidence="1">Lacks conserved residue(s) required for the propagation of feature annotation.</text>
</comment>
<proteinExistence type="inferred from homology"/>
<dbReference type="HAMAP" id="MF_00336">
    <property type="entry name" value="BioD"/>
    <property type="match status" value="1"/>
</dbReference>
<reference evidence="3" key="1">
    <citation type="journal article" date="2019" name="Int. J. Syst. Evol. Microbiol.">
        <title>The Global Catalogue of Microorganisms (GCM) 10K type strain sequencing project: providing services to taxonomists for standard genome sequencing and annotation.</title>
        <authorList>
            <consortium name="The Broad Institute Genomics Platform"/>
            <consortium name="The Broad Institute Genome Sequencing Center for Infectious Disease"/>
            <person name="Wu L."/>
            <person name="Ma J."/>
        </authorList>
    </citation>
    <scope>NUCLEOTIDE SEQUENCE [LARGE SCALE GENOMIC DNA]</scope>
    <source>
        <strain evidence="3">JCM 9650</strain>
    </source>
</reference>
<feature type="binding site" evidence="1">
    <location>
        <position position="41"/>
    </location>
    <ligand>
        <name>substrate</name>
    </ligand>
</feature>
<comment type="similarity">
    <text evidence="1">Belongs to the dethiobiotin synthetase family.</text>
</comment>
<evidence type="ECO:0000313" key="3">
    <source>
        <dbReference type="Proteomes" id="UP001501423"/>
    </source>
</evidence>
<evidence type="ECO:0000313" key="2">
    <source>
        <dbReference type="EMBL" id="GAA2943963.1"/>
    </source>
</evidence>
<keyword evidence="1" id="KW-0436">Ligase</keyword>
<feature type="active site" evidence="1">
    <location>
        <position position="37"/>
    </location>
</feature>
<feature type="binding site" evidence="1">
    <location>
        <position position="50"/>
    </location>
    <ligand>
        <name>ATP</name>
        <dbReference type="ChEBI" id="CHEBI:30616"/>
    </ligand>
</feature>
<comment type="subcellular location">
    <subcellularLocation>
        <location evidence="1">Cytoplasm</location>
    </subcellularLocation>
</comment>
<comment type="cofactor">
    <cofactor evidence="1">
        <name>Mg(2+)</name>
        <dbReference type="ChEBI" id="CHEBI:18420"/>
    </cofactor>
</comment>
<dbReference type="Gene3D" id="3.40.50.300">
    <property type="entry name" value="P-loop containing nucleotide triphosphate hydrolases"/>
    <property type="match status" value="1"/>
</dbReference>
<feature type="binding site" evidence="1">
    <location>
        <begin position="200"/>
        <end position="202"/>
    </location>
    <ligand>
        <name>ATP</name>
        <dbReference type="ChEBI" id="CHEBI:30616"/>
    </ligand>
</feature>
<gene>
    <name evidence="1 2" type="primary">bioD</name>
    <name evidence="2" type="ORF">GCM10010478_51830</name>
</gene>
<comment type="function">
    <text evidence="1">Catalyzes a mechanistically unusual reaction, the ATP-dependent insertion of CO2 between the N7 and N8 nitrogen atoms of 7,8-diaminopelargonic acid (DAPA, also called 7,8-diammoniononanoate) to form a ureido ring.</text>
</comment>
<dbReference type="Pfam" id="PF13500">
    <property type="entry name" value="AAA_26"/>
    <property type="match status" value="1"/>
</dbReference>
<comment type="pathway">
    <text evidence="1">Cofactor biosynthesis; biotin biosynthesis; biotin from 7,8-diaminononanoate: step 1/2.</text>
</comment>
<dbReference type="CDD" id="cd03109">
    <property type="entry name" value="DTBS"/>
    <property type="match status" value="1"/>
</dbReference>
<feature type="binding site" evidence="1">
    <location>
        <begin position="12"/>
        <end position="17"/>
    </location>
    <ligand>
        <name>ATP</name>
        <dbReference type="ChEBI" id="CHEBI:30616"/>
    </ligand>
</feature>
<dbReference type="NCBIfam" id="TIGR00347">
    <property type="entry name" value="bioD"/>
    <property type="match status" value="1"/>
</dbReference>
<feature type="binding site" evidence="1">
    <location>
        <begin position="170"/>
        <end position="171"/>
    </location>
    <ligand>
        <name>ATP</name>
        <dbReference type="ChEBI" id="CHEBI:30616"/>
    </ligand>
</feature>
<keyword evidence="1" id="KW-0460">Magnesium</keyword>
<dbReference type="PANTHER" id="PTHR43210">
    <property type="entry name" value="DETHIOBIOTIN SYNTHETASE"/>
    <property type="match status" value="1"/>
</dbReference>
<comment type="caution">
    <text evidence="2">The sequence shown here is derived from an EMBL/GenBank/DDBJ whole genome shotgun (WGS) entry which is preliminary data.</text>
</comment>
<keyword evidence="1" id="KW-0547">Nucleotide-binding</keyword>
<feature type="binding site" evidence="1">
    <location>
        <begin position="109"/>
        <end position="112"/>
    </location>
    <ligand>
        <name>ATP</name>
        <dbReference type="ChEBI" id="CHEBI:30616"/>
    </ligand>
</feature>
<keyword evidence="1" id="KW-0963">Cytoplasm</keyword>
<feature type="binding site" evidence="1">
    <location>
        <position position="50"/>
    </location>
    <ligand>
        <name>Mg(2+)</name>
        <dbReference type="ChEBI" id="CHEBI:18420"/>
    </ligand>
</feature>
<dbReference type="PANTHER" id="PTHR43210:SF5">
    <property type="entry name" value="DETHIOBIOTIN SYNTHETASE"/>
    <property type="match status" value="1"/>
</dbReference>
<evidence type="ECO:0000256" key="1">
    <source>
        <dbReference type="HAMAP-Rule" id="MF_00336"/>
    </source>
</evidence>
<organism evidence="2 3">
    <name type="scientific">Streptomyces erythrogriseus</name>
    <dbReference type="NCBI Taxonomy" id="284027"/>
    <lineage>
        <taxon>Bacteria</taxon>
        <taxon>Bacillati</taxon>
        <taxon>Actinomycetota</taxon>
        <taxon>Actinomycetes</taxon>
        <taxon>Kitasatosporales</taxon>
        <taxon>Streptomycetaceae</taxon>
        <taxon>Streptomyces</taxon>
        <taxon>Streptomyces griseoincarnatus group</taxon>
    </lineage>
</organism>
<keyword evidence="3" id="KW-1185">Reference proteome</keyword>
<dbReference type="RefSeq" id="WP_346090374.1">
    <property type="nucleotide sequence ID" value="NZ_BAAAVA010000081.1"/>
</dbReference>
<name>A0ABP6JV22_9ACTN</name>
<dbReference type="InterPro" id="IPR027417">
    <property type="entry name" value="P-loop_NTPase"/>
</dbReference>
<keyword evidence="1" id="KW-0067">ATP-binding</keyword>
<sequence>MPVLVVTGTNTEVGKTVVTAVVAAAALAGGRSVAVLKAAQTGVGPDEPGDAAEVARLAGAVMAAELARYPEPLAPATAARRAGRTPVHPHEIAERAAKLATEHDLVLVEGAGGLLVRFDAAGGTLADAAGLLRAPVLVVTSAGLGTLNSTELTVRELRGRGLDPVGVVIGSWPADPGLAERCNLLDLPDVTGVPLLGAVPEGAGRLAPAAFRAAAPHWLAPRIDGTWDAEAFHMREARIRAR</sequence>
<dbReference type="Proteomes" id="UP001501423">
    <property type="component" value="Unassembled WGS sequence"/>
</dbReference>
<dbReference type="EC" id="6.3.3.3" evidence="1"/>
<comment type="catalytic activity">
    <reaction evidence="1">
        <text>(7R,8S)-7,8-diammoniononanoate + CO2 + ATP = (4R,5S)-dethiobiotin + ADP + phosphate + 3 H(+)</text>
        <dbReference type="Rhea" id="RHEA:15805"/>
        <dbReference type="ChEBI" id="CHEBI:15378"/>
        <dbReference type="ChEBI" id="CHEBI:16526"/>
        <dbReference type="ChEBI" id="CHEBI:30616"/>
        <dbReference type="ChEBI" id="CHEBI:43474"/>
        <dbReference type="ChEBI" id="CHEBI:149469"/>
        <dbReference type="ChEBI" id="CHEBI:149473"/>
        <dbReference type="ChEBI" id="CHEBI:456216"/>
        <dbReference type="EC" id="6.3.3.3"/>
    </reaction>
</comment>
<accession>A0ABP6JV22</accession>
<dbReference type="InterPro" id="IPR004472">
    <property type="entry name" value="DTB_synth_BioD"/>
</dbReference>
<protein>
    <recommendedName>
        <fullName evidence="1">ATP-dependent dethiobiotin synthetase BioD</fullName>
        <ecNumber evidence="1">6.3.3.3</ecNumber>
    </recommendedName>
    <alternativeName>
        <fullName evidence="1">DTB synthetase</fullName>
        <shortName evidence="1">DTBS</shortName>
    </alternativeName>
    <alternativeName>
        <fullName evidence="1">Dethiobiotin synthase</fullName>
    </alternativeName>
</protein>
<comment type="subunit">
    <text evidence="1">Homodimer.</text>
</comment>
<dbReference type="PIRSF" id="PIRSF006755">
    <property type="entry name" value="DTB_synth"/>
    <property type="match status" value="1"/>
</dbReference>